<organism evidence="1 2">
    <name type="scientific">Laccaria amethystina LaAM-08-1</name>
    <dbReference type="NCBI Taxonomy" id="1095629"/>
    <lineage>
        <taxon>Eukaryota</taxon>
        <taxon>Fungi</taxon>
        <taxon>Dikarya</taxon>
        <taxon>Basidiomycota</taxon>
        <taxon>Agaricomycotina</taxon>
        <taxon>Agaricomycetes</taxon>
        <taxon>Agaricomycetidae</taxon>
        <taxon>Agaricales</taxon>
        <taxon>Agaricineae</taxon>
        <taxon>Hydnangiaceae</taxon>
        <taxon>Laccaria</taxon>
    </lineage>
</organism>
<keyword evidence="2" id="KW-1185">Reference proteome</keyword>
<dbReference type="EMBL" id="KN838586">
    <property type="protein sequence ID" value="KIK02904.1"/>
    <property type="molecule type" value="Genomic_DNA"/>
</dbReference>
<dbReference type="AlphaFoldDB" id="A0A0C9XN27"/>
<dbReference type="Proteomes" id="UP000054477">
    <property type="component" value="Unassembled WGS sequence"/>
</dbReference>
<evidence type="ECO:0000313" key="1">
    <source>
        <dbReference type="EMBL" id="KIK02904.1"/>
    </source>
</evidence>
<accession>A0A0C9XN27</accession>
<name>A0A0C9XN27_9AGAR</name>
<sequence length="458" mass="51789">MPTPKDIPQKVIDQILDELYEIDPKSIISCSTTSRAFLARCQKHIFSSISLGGVDLTTQDSKLLAKRCQTLNKSLRSNPLLPTLIDSLIFEVWTGDPPDNRLSDWIIKKKDAANLIHSSTSVSTFILHFQLPQAGIVPMWWSFNPALQTAIPHLLQNANRLLTLELECFLLIPASVFTQLPSTLIELKLHWLTIDYSKNVEAAVKKAKRRATSSPQSRPKLRVLNVLQAWDVLNFLYYPDVIDCSSLQLFEFHPSHQIHMDLVADILKDASESLKELTCNLAYPGSFCHLMVSHFLISGPGENLLPGPIDLGKLTSVQLMTFYINPDSANTLSSLLSTIPLKNPVKFIQINLRLKSMDEWRTMSNHALWSKLDKTFSKYSSIEYLTLRLIMVTEGIYSIASNFFTDVRGTIPSWTRTLFAKSQNIQISLGLLNEGYPALKLWYSRPKNKSTFSYNLST</sequence>
<proteinExistence type="predicted"/>
<reference evidence="2" key="2">
    <citation type="submission" date="2015-01" db="EMBL/GenBank/DDBJ databases">
        <title>Evolutionary Origins and Diversification of the Mycorrhizal Mutualists.</title>
        <authorList>
            <consortium name="DOE Joint Genome Institute"/>
            <consortium name="Mycorrhizal Genomics Consortium"/>
            <person name="Kohler A."/>
            <person name="Kuo A."/>
            <person name="Nagy L.G."/>
            <person name="Floudas D."/>
            <person name="Copeland A."/>
            <person name="Barry K.W."/>
            <person name="Cichocki N."/>
            <person name="Veneault-Fourrey C."/>
            <person name="LaButti K."/>
            <person name="Lindquist E.A."/>
            <person name="Lipzen A."/>
            <person name="Lundell T."/>
            <person name="Morin E."/>
            <person name="Murat C."/>
            <person name="Riley R."/>
            <person name="Ohm R."/>
            <person name="Sun H."/>
            <person name="Tunlid A."/>
            <person name="Henrissat B."/>
            <person name="Grigoriev I.V."/>
            <person name="Hibbett D.S."/>
            <person name="Martin F."/>
        </authorList>
    </citation>
    <scope>NUCLEOTIDE SEQUENCE [LARGE SCALE GENOMIC DNA]</scope>
    <source>
        <strain evidence="2">LaAM-08-1</strain>
    </source>
</reference>
<gene>
    <name evidence="1" type="ORF">K443DRAFT_506599</name>
</gene>
<reference evidence="1 2" key="1">
    <citation type="submission" date="2014-04" db="EMBL/GenBank/DDBJ databases">
        <authorList>
            <consortium name="DOE Joint Genome Institute"/>
            <person name="Kuo A."/>
            <person name="Kohler A."/>
            <person name="Nagy L.G."/>
            <person name="Floudas D."/>
            <person name="Copeland A."/>
            <person name="Barry K.W."/>
            <person name="Cichocki N."/>
            <person name="Veneault-Fourrey C."/>
            <person name="LaButti K."/>
            <person name="Lindquist E.A."/>
            <person name="Lipzen A."/>
            <person name="Lundell T."/>
            <person name="Morin E."/>
            <person name="Murat C."/>
            <person name="Sun H."/>
            <person name="Tunlid A."/>
            <person name="Henrissat B."/>
            <person name="Grigoriev I.V."/>
            <person name="Hibbett D.S."/>
            <person name="Martin F."/>
            <person name="Nordberg H.P."/>
            <person name="Cantor M.N."/>
            <person name="Hua S.X."/>
        </authorList>
    </citation>
    <scope>NUCLEOTIDE SEQUENCE [LARGE SCALE GENOMIC DNA]</scope>
    <source>
        <strain evidence="1 2">LaAM-08-1</strain>
    </source>
</reference>
<dbReference type="HOGENOM" id="CLU_597244_0_0_1"/>
<dbReference type="OrthoDB" id="3070253at2759"/>
<protein>
    <submittedName>
        <fullName evidence="1">Uncharacterized protein</fullName>
    </submittedName>
</protein>
<evidence type="ECO:0000313" key="2">
    <source>
        <dbReference type="Proteomes" id="UP000054477"/>
    </source>
</evidence>